<reference evidence="6 7" key="1">
    <citation type="submission" date="2019-09" db="EMBL/GenBank/DDBJ databases">
        <title>Reversal of blaTEM antimicrobial resistance by CRISPR-Cas9 in clinical E. coli and other Enterobacteriaceae strains.</title>
        <authorList>
            <person name="Tagliaferri T."/>
            <person name="Guimaraes N."/>
            <person name="Pereira M."/>
            <person name="Felicori L."/>
            <person name="Horz H.-P."/>
            <person name="Santos S."/>
            <person name="Mendes T."/>
        </authorList>
    </citation>
    <scope>NUCLEOTIDE SEQUENCE [LARGE SCALE GENOMIC DNA]</scope>
    <source>
        <strain evidence="6 7">E2_blaTEM_MG</strain>
    </source>
</reference>
<dbReference type="InterPro" id="IPR003333">
    <property type="entry name" value="CMAS"/>
</dbReference>
<sequence>MTNPVFALEPDIPRNVRVARWLLFRLLNGLHGGSLTLREGAQTFQFGDASAALHAEVQVLAPGVYWRILTGGSLAAAQAWMDGDWETPHLTPLLELIARNSQILGKLEKGFRLLGKPVERLRHWMRRNSRAQARENIAAHYDLGNAFYAHFLDEHLLYSSALFSGDEQDLTPAQQAKMARLCDQLALTANDHLLEIGTGWGAMAEYAARHYGCRVTTTTLSQEQYHWATARIARAGLQDRVEVLLCDYRDLSGVYDKLVSVEMIEAVGQRYLPTFFRTCQARLRPGGRMAIQAITIQDQRYRDYSKSVDFIQRYIFPGGFLPSITAMHELMTRHTDFVVRNLFDMGPD</sequence>
<keyword evidence="5" id="KW-0443">Lipid metabolism</keyword>
<dbReference type="GO" id="GO:0032259">
    <property type="term" value="P:methylation"/>
    <property type="evidence" value="ECO:0007669"/>
    <property type="project" value="UniProtKB-KW"/>
</dbReference>
<dbReference type="Proteomes" id="UP000476281">
    <property type="component" value="Unassembled WGS sequence"/>
</dbReference>
<dbReference type="AlphaFoldDB" id="A0A6L3XCD6"/>
<keyword evidence="3 6" id="KW-0808">Transferase</keyword>
<dbReference type="CDD" id="cd02440">
    <property type="entry name" value="AdoMet_MTases"/>
    <property type="match status" value="1"/>
</dbReference>
<keyword evidence="2 6" id="KW-0489">Methyltransferase</keyword>
<evidence type="ECO:0000256" key="5">
    <source>
        <dbReference type="ARBA" id="ARBA00023098"/>
    </source>
</evidence>
<evidence type="ECO:0000256" key="4">
    <source>
        <dbReference type="ARBA" id="ARBA00022691"/>
    </source>
</evidence>
<dbReference type="InterPro" id="IPR029063">
    <property type="entry name" value="SAM-dependent_MTases_sf"/>
</dbReference>
<comment type="caution">
    <text evidence="6">The sequence shown here is derived from an EMBL/GenBank/DDBJ whole genome shotgun (WGS) entry which is preliminary data.</text>
</comment>
<dbReference type="Pfam" id="PF02353">
    <property type="entry name" value="CMAS"/>
    <property type="match status" value="1"/>
</dbReference>
<proteinExistence type="inferred from homology"/>
<dbReference type="GO" id="GO:0008168">
    <property type="term" value="F:methyltransferase activity"/>
    <property type="evidence" value="ECO:0007669"/>
    <property type="project" value="UniProtKB-KW"/>
</dbReference>
<dbReference type="PANTHER" id="PTHR43667:SF2">
    <property type="entry name" value="FATTY ACID C-METHYL TRANSFERASE"/>
    <property type="match status" value="1"/>
</dbReference>
<dbReference type="PANTHER" id="PTHR43667">
    <property type="entry name" value="CYCLOPROPANE-FATTY-ACYL-PHOSPHOLIPID SYNTHASE"/>
    <property type="match status" value="1"/>
</dbReference>
<evidence type="ECO:0000313" key="7">
    <source>
        <dbReference type="Proteomes" id="UP000476281"/>
    </source>
</evidence>
<evidence type="ECO:0000313" key="6">
    <source>
        <dbReference type="EMBL" id="KAB2494855.1"/>
    </source>
</evidence>
<gene>
    <name evidence="6" type="ORF">F9C29_26560</name>
</gene>
<evidence type="ECO:0000256" key="2">
    <source>
        <dbReference type="ARBA" id="ARBA00022603"/>
    </source>
</evidence>
<dbReference type="InterPro" id="IPR050723">
    <property type="entry name" value="CFA/CMAS"/>
</dbReference>
<dbReference type="Gene3D" id="3.40.50.150">
    <property type="entry name" value="Vaccinia Virus protein VP39"/>
    <property type="match status" value="1"/>
</dbReference>
<organism evidence="6 7">
    <name type="scientific">Enterobacter hormaechei</name>
    <dbReference type="NCBI Taxonomy" id="158836"/>
    <lineage>
        <taxon>Bacteria</taxon>
        <taxon>Pseudomonadati</taxon>
        <taxon>Pseudomonadota</taxon>
        <taxon>Gammaproteobacteria</taxon>
        <taxon>Enterobacterales</taxon>
        <taxon>Enterobacteriaceae</taxon>
        <taxon>Enterobacter</taxon>
        <taxon>Enterobacter cloacae complex</taxon>
    </lineage>
</organism>
<comment type="similarity">
    <text evidence="1">Belongs to the CFA/CMAS family.</text>
</comment>
<name>A0A6L3XCD6_9ENTR</name>
<keyword evidence="4" id="KW-0949">S-adenosyl-L-methionine</keyword>
<dbReference type="SUPFAM" id="SSF53335">
    <property type="entry name" value="S-adenosyl-L-methionine-dependent methyltransferases"/>
    <property type="match status" value="1"/>
</dbReference>
<dbReference type="PIRSF" id="PIRSF003085">
    <property type="entry name" value="CMAS"/>
    <property type="match status" value="1"/>
</dbReference>
<protein>
    <submittedName>
        <fullName evidence="6">Class I SAM-dependent methyltransferase</fullName>
    </submittedName>
</protein>
<dbReference type="EMBL" id="WBSZ01001456">
    <property type="protein sequence ID" value="KAB2494855.1"/>
    <property type="molecule type" value="Genomic_DNA"/>
</dbReference>
<evidence type="ECO:0000256" key="1">
    <source>
        <dbReference type="ARBA" id="ARBA00010815"/>
    </source>
</evidence>
<evidence type="ECO:0000256" key="3">
    <source>
        <dbReference type="ARBA" id="ARBA00022679"/>
    </source>
</evidence>
<accession>A0A6L3XCD6</accession>
<dbReference type="GO" id="GO:0008610">
    <property type="term" value="P:lipid biosynthetic process"/>
    <property type="evidence" value="ECO:0007669"/>
    <property type="project" value="InterPro"/>
</dbReference>
<feature type="non-terminal residue" evidence="6">
    <location>
        <position position="348"/>
    </location>
</feature>